<keyword evidence="3" id="KW-1185">Reference proteome</keyword>
<reference evidence="2" key="2">
    <citation type="submission" date="2025-08" db="UniProtKB">
        <authorList>
            <consortium name="Ensembl"/>
        </authorList>
    </citation>
    <scope>IDENTIFICATION</scope>
</reference>
<feature type="compositionally biased region" description="Polar residues" evidence="1">
    <location>
        <begin position="105"/>
        <end position="114"/>
    </location>
</feature>
<evidence type="ECO:0000313" key="3">
    <source>
        <dbReference type="Proteomes" id="UP000007875"/>
    </source>
</evidence>
<evidence type="ECO:0000313" key="2">
    <source>
        <dbReference type="Ensembl" id="ENSCSAVP00000016675.1"/>
    </source>
</evidence>
<dbReference type="AlphaFoldDB" id="H2ZGF9"/>
<dbReference type="Ensembl" id="ENSCSAVT00000016857.1">
    <property type="protein sequence ID" value="ENSCSAVP00000016675.1"/>
    <property type="gene ID" value="ENSCSAVG00000009802.1"/>
</dbReference>
<reference evidence="2" key="3">
    <citation type="submission" date="2025-09" db="UniProtKB">
        <authorList>
            <consortium name="Ensembl"/>
        </authorList>
    </citation>
    <scope>IDENTIFICATION</scope>
</reference>
<accession>H2ZGF9</accession>
<feature type="region of interest" description="Disordered" evidence="1">
    <location>
        <begin position="80"/>
        <end position="120"/>
    </location>
</feature>
<protein>
    <submittedName>
        <fullName evidence="2">Uncharacterized protein</fullName>
    </submittedName>
</protein>
<dbReference type="HOGENOM" id="CLU_1189558_0_0_1"/>
<proteinExistence type="predicted"/>
<sequence>MDNGRSPVNNIPGQVAPPSYQMFGFNNQIQPFNTSDYYHDERLSQSTGDARIGYYNPQRTTEPRQNMTVQATRLQSSNMYHPGETKASMLSSPSSASGSSPASRQLCQGESSVATRHIPSSYHDGSGMVVSASNPSAFHGNYYHMSGDQSDRVHTHIANNSSANNYMLGTSALDQRNMEASQGYQNVLNNQGPYSRSPRPPASPHTELIICSRDGEERRELQAAETLTNLSTR</sequence>
<dbReference type="InParanoid" id="H2ZGF9"/>
<feature type="compositionally biased region" description="Low complexity" evidence="1">
    <location>
        <begin position="91"/>
        <end position="103"/>
    </location>
</feature>
<name>H2ZGF9_CIOSA</name>
<reference evidence="3" key="1">
    <citation type="submission" date="2003-08" db="EMBL/GenBank/DDBJ databases">
        <authorList>
            <person name="Birren B."/>
            <person name="Nusbaum C."/>
            <person name="Abebe A."/>
            <person name="Abouelleil A."/>
            <person name="Adekoya E."/>
            <person name="Ait-zahra M."/>
            <person name="Allen N."/>
            <person name="Allen T."/>
            <person name="An P."/>
            <person name="Anderson M."/>
            <person name="Anderson S."/>
            <person name="Arachchi H."/>
            <person name="Armbruster J."/>
            <person name="Bachantsang P."/>
            <person name="Baldwin J."/>
            <person name="Barry A."/>
            <person name="Bayul T."/>
            <person name="Blitshsteyn B."/>
            <person name="Bloom T."/>
            <person name="Blye J."/>
            <person name="Boguslavskiy L."/>
            <person name="Borowsky M."/>
            <person name="Boukhgalter B."/>
            <person name="Brunache A."/>
            <person name="Butler J."/>
            <person name="Calixte N."/>
            <person name="Calvo S."/>
            <person name="Camarata J."/>
            <person name="Campo K."/>
            <person name="Chang J."/>
            <person name="Cheshatsang Y."/>
            <person name="Citroen M."/>
            <person name="Collymore A."/>
            <person name="Considine T."/>
            <person name="Cook A."/>
            <person name="Cooke P."/>
            <person name="Corum B."/>
            <person name="Cuomo C."/>
            <person name="David R."/>
            <person name="Dawoe T."/>
            <person name="Degray S."/>
            <person name="Dodge S."/>
            <person name="Dooley K."/>
            <person name="Dorje P."/>
            <person name="Dorjee K."/>
            <person name="Dorris L."/>
            <person name="Duffey N."/>
            <person name="Dupes A."/>
            <person name="Elkins T."/>
            <person name="Engels R."/>
            <person name="Erickson J."/>
            <person name="Farina A."/>
            <person name="Faro S."/>
            <person name="Ferreira P."/>
            <person name="Fischer H."/>
            <person name="Fitzgerald M."/>
            <person name="Foley K."/>
            <person name="Gage D."/>
            <person name="Galagan J."/>
            <person name="Gearin G."/>
            <person name="Gnerre S."/>
            <person name="Gnirke A."/>
            <person name="Goyette A."/>
            <person name="Graham J."/>
            <person name="Grandbois E."/>
            <person name="Gyaltsen K."/>
            <person name="Hafez N."/>
            <person name="Hagopian D."/>
            <person name="Hagos B."/>
            <person name="Hall J."/>
            <person name="Hatcher B."/>
            <person name="Heller A."/>
            <person name="Higgins H."/>
            <person name="Honan T."/>
            <person name="Horn A."/>
            <person name="Houde N."/>
            <person name="Hughes L."/>
            <person name="Hulme W."/>
            <person name="Husby E."/>
            <person name="Iliev I."/>
            <person name="Jaffe D."/>
            <person name="Jones C."/>
            <person name="Kamal M."/>
            <person name="Kamat A."/>
            <person name="Kamvysselis M."/>
            <person name="Karlsson E."/>
            <person name="Kells C."/>
            <person name="Kieu A."/>
            <person name="Kisner P."/>
            <person name="Kodira C."/>
            <person name="Kulbokas E."/>
            <person name="Labutti K."/>
            <person name="Lama D."/>
            <person name="Landers T."/>
            <person name="Leger J."/>
            <person name="Levine S."/>
            <person name="Lewis D."/>
            <person name="Lewis T."/>
            <person name="Lindblad-toh K."/>
            <person name="Liu X."/>
            <person name="Lokyitsang T."/>
            <person name="Lokyitsang Y."/>
            <person name="Lucien O."/>
            <person name="Lui A."/>
            <person name="Ma L.J."/>
            <person name="Mabbitt R."/>
            <person name="Macdonald J."/>
            <person name="Maclean C."/>
            <person name="Major J."/>
            <person name="Manning J."/>
            <person name="Marabella R."/>
            <person name="Maru K."/>
            <person name="Matthews C."/>
            <person name="Mauceli E."/>
            <person name="Mccarthy M."/>
            <person name="Mcdonough S."/>
            <person name="Mcghee T."/>
            <person name="Meldrim J."/>
            <person name="Meneus L."/>
            <person name="Mesirov J."/>
            <person name="Mihalev A."/>
            <person name="Mihova T."/>
            <person name="Mikkelsen T."/>
            <person name="Mlenga V."/>
            <person name="Moru K."/>
            <person name="Mozes J."/>
            <person name="Mulrain L."/>
            <person name="Munson G."/>
            <person name="Naylor J."/>
            <person name="Newes C."/>
            <person name="Nguyen C."/>
            <person name="Nguyen N."/>
            <person name="Nguyen T."/>
            <person name="Nicol R."/>
            <person name="Nielsen C."/>
            <person name="Nizzari M."/>
            <person name="Norbu C."/>
            <person name="Norbu N."/>
            <person name="O'donnell P."/>
            <person name="Okoawo O."/>
            <person name="O'leary S."/>
            <person name="Omotosho B."/>
            <person name="O'neill K."/>
            <person name="Osman S."/>
            <person name="Parker S."/>
            <person name="Perrin D."/>
            <person name="Phunkhang P."/>
            <person name="Piqani B."/>
            <person name="Purcell S."/>
            <person name="Rachupka T."/>
            <person name="Ramasamy U."/>
            <person name="Rameau R."/>
            <person name="Ray V."/>
            <person name="Raymond C."/>
            <person name="Retta R."/>
            <person name="Richardson S."/>
            <person name="Rise C."/>
            <person name="Rodriguez J."/>
            <person name="Rogers J."/>
            <person name="Rogov P."/>
            <person name="Rutman M."/>
            <person name="Schupbach R."/>
            <person name="Seaman C."/>
            <person name="Settipalli S."/>
            <person name="Sharpe T."/>
            <person name="Sheridan J."/>
            <person name="Sherpa N."/>
            <person name="Shi J."/>
            <person name="Smirnov S."/>
            <person name="Smith C."/>
            <person name="Sougnez C."/>
            <person name="Spencer B."/>
            <person name="Stalker J."/>
            <person name="Stange-thomann N."/>
            <person name="Stavropoulos S."/>
            <person name="Stetson K."/>
            <person name="Stone C."/>
            <person name="Stone S."/>
            <person name="Stubbs M."/>
            <person name="Talamas J."/>
            <person name="Tchuinga P."/>
            <person name="Tenzing P."/>
            <person name="Tesfaye S."/>
            <person name="Theodore J."/>
            <person name="Thoulutsang Y."/>
            <person name="Topham K."/>
            <person name="Towey S."/>
            <person name="Tsamla T."/>
            <person name="Tsomo N."/>
            <person name="Vallee D."/>
            <person name="Vassiliev H."/>
            <person name="Venkataraman V."/>
            <person name="Vinson J."/>
            <person name="Vo A."/>
            <person name="Wade C."/>
            <person name="Wang S."/>
            <person name="Wangchuk T."/>
            <person name="Wangdi T."/>
            <person name="Whittaker C."/>
            <person name="Wilkinson J."/>
            <person name="Wu Y."/>
            <person name="Wyman D."/>
            <person name="Yadav S."/>
            <person name="Yang S."/>
            <person name="Yang X."/>
            <person name="Yeager S."/>
            <person name="Yee E."/>
            <person name="Young G."/>
            <person name="Zainoun J."/>
            <person name="Zembeck L."/>
            <person name="Zimmer A."/>
            <person name="Zody M."/>
            <person name="Lander E."/>
        </authorList>
    </citation>
    <scope>NUCLEOTIDE SEQUENCE [LARGE SCALE GENOMIC DNA]</scope>
</reference>
<organism evidence="2 3">
    <name type="scientific">Ciona savignyi</name>
    <name type="common">Pacific transparent sea squirt</name>
    <dbReference type="NCBI Taxonomy" id="51511"/>
    <lineage>
        <taxon>Eukaryota</taxon>
        <taxon>Metazoa</taxon>
        <taxon>Chordata</taxon>
        <taxon>Tunicata</taxon>
        <taxon>Ascidiacea</taxon>
        <taxon>Phlebobranchia</taxon>
        <taxon>Cionidae</taxon>
        <taxon>Ciona</taxon>
    </lineage>
</organism>
<evidence type="ECO:0000256" key="1">
    <source>
        <dbReference type="SAM" id="MobiDB-lite"/>
    </source>
</evidence>
<dbReference type="Proteomes" id="UP000007875">
    <property type="component" value="Unassembled WGS sequence"/>
</dbReference>